<gene>
    <name evidence="2" type="ORF">OsJ_25974</name>
</gene>
<dbReference type="FunFam" id="3.90.550.50:FF:000038">
    <property type="entry name" value="Predicted protein"/>
    <property type="match status" value="1"/>
</dbReference>
<feature type="compositionally biased region" description="Polar residues" evidence="1">
    <location>
        <begin position="67"/>
        <end position="76"/>
    </location>
</feature>
<dbReference type="Proteomes" id="UP000007752">
    <property type="component" value="Chromosome 8"/>
</dbReference>
<evidence type="ECO:0000256" key="1">
    <source>
        <dbReference type="SAM" id="MobiDB-lite"/>
    </source>
</evidence>
<feature type="region of interest" description="Disordered" evidence="1">
    <location>
        <begin position="61"/>
        <end position="167"/>
    </location>
</feature>
<dbReference type="AlphaFoldDB" id="B9FYZ5"/>
<reference evidence="2" key="2">
    <citation type="submission" date="2008-12" db="EMBL/GenBank/DDBJ databases">
        <title>Improved gene annotation of the rice (Oryza sativa) genomes.</title>
        <authorList>
            <person name="Wang J."/>
            <person name="Li R."/>
            <person name="Fan W."/>
            <person name="Huang Q."/>
            <person name="Zhang J."/>
            <person name="Zhou Y."/>
            <person name="Hu Y."/>
            <person name="Zi S."/>
            <person name="Li J."/>
            <person name="Ni P."/>
            <person name="Zheng H."/>
            <person name="Zhang Y."/>
            <person name="Zhao M."/>
            <person name="Hao Q."/>
            <person name="McDermott J."/>
            <person name="Samudrala R."/>
            <person name="Kristiansen K."/>
            <person name="Wong G.K.-S."/>
        </authorList>
    </citation>
    <scope>NUCLEOTIDE SEQUENCE</scope>
</reference>
<dbReference type="EMBL" id="CM000145">
    <property type="protein sequence ID" value="EEE68012.1"/>
    <property type="molecule type" value="Genomic_DNA"/>
</dbReference>
<dbReference type="Gene3D" id="3.90.550.50">
    <property type="match status" value="2"/>
</dbReference>
<dbReference type="PANTHER" id="PTHR10811">
    <property type="entry name" value="FRINGE-RELATED"/>
    <property type="match status" value="1"/>
</dbReference>
<accession>B9FYZ5</accession>
<feature type="compositionally biased region" description="Basic residues" evidence="1">
    <location>
        <begin position="132"/>
        <end position="144"/>
    </location>
</feature>
<feature type="compositionally biased region" description="Pro residues" evidence="1">
    <location>
        <begin position="98"/>
        <end position="130"/>
    </location>
</feature>
<proteinExistence type="predicted"/>
<evidence type="ECO:0008006" key="3">
    <source>
        <dbReference type="Google" id="ProtNLM"/>
    </source>
</evidence>
<reference evidence="2" key="1">
    <citation type="journal article" date="2005" name="PLoS Biol.">
        <title>The genomes of Oryza sativa: a history of duplications.</title>
        <authorList>
            <person name="Yu J."/>
            <person name="Wang J."/>
            <person name="Lin W."/>
            <person name="Li S."/>
            <person name="Li H."/>
            <person name="Zhou J."/>
            <person name="Ni P."/>
            <person name="Dong W."/>
            <person name="Hu S."/>
            <person name="Zeng C."/>
            <person name="Zhang J."/>
            <person name="Zhang Y."/>
            <person name="Li R."/>
            <person name="Xu Z."/>
            <person name="Li S."/>
            <person name="Li X."/>
            <person name="Zheng H."/>
            <person name="Cong L."/>
            <person name="Lin L."/>
            <person name="Yin J."/>
            <person name="Geng J."/>
            <person name="Li G."/>
            <person name="Shi J."/>
            <person name="Liu J."/>
            <person name="Lv H."/>
            <person name="Li J."/>
            <person name="Wang J."/>
            <person name="Deng Y."/>
            <person name="Ran L."/>
            <person name="Shi X."/>
            <person name="Wang X."/>
            <person name="Wu Q."/>
            <person name="Li C."/>
            <person name="Ren X."/>
            <person name="Wang J."/>
            <person name="Wang X."/>
            <person name="Li D."/>
            <person name="Liu D."/>
            <person name="Zhang X."/>
            <person name="Ji Z."/>
            <person name="Zhao W."/>
            <person name="Sun Y."/>
            <person name="Zhang Z."/>
            <person name="Bao J."/>
            <person name="Han Y."/>
            <person name="Dong L."/>
            <person name="Ji J."/>
            <person name="Chen P."/>
            <person name="Wu S."/>
            <person name="Liu J."/>
            <person name="Xiao Y."/>
            <person name="Bu D."/>
            <person name="Tan J."/>
            <person name="Yang L."/>
            <person name="Ye C."/>
            <person name="Zhang J."/>
            <person name="Xu J."/>
            <person name="Zhou Y."/>
            <person name="Yu Y."/>
            <person name="Zhang B."/>
            <person name="Zhuang S."/>
            <person name="Wei H."/>
            <person name="Liu B."/>
            <person name="Lei M."/>
            <person name="Yu H."/>
            <person name="Li Y."/>
            <person name="Xu H."/>
            <person name="Wei S."/>
            <person name="He X."/>
            <person name="Fang L."/>
            <person name="Zhang Z."/>
            <person name="Zhang Y."/>
            <person name="Huang X."/>
            <person name="Su Z."/>
            <person name="Tong W."/>
            <person name="Li J."/>
            <person name="Tong Z."/>
            <person name="Li S."/>
            <person name="Ye J."/>
            <person name="Wang L."/>
            <person name="Fang L."/>
            <person name="Lei T."/>
            <person name="Chen C."/>
            <person name="Chen H."/>
            <person name="Xu Z."/>
            <person name="Li H."/>
            <person name="Huang H."/>
            <person name="Zhang F."/>
            <person name="Xu H."/>
            <person name="Li N."/>
            <person name="Zhao C."/>
            <person name="Li S."/>
            <person name="Dong L."/>
            <person name="Huang Y."/>
            <person name="Li L."/>
            <person name="Xi Y."/>
            <person name="Qi Q."/>
            <person name="Li W."/>
            <person name="Zhang B."/>
            <person name="Hu W."/>
            <person name="Zhang Y."/>
            <person name="Tian X."/>
            <person name="Jiao Y."/>
            <person name="Liang X."/>
            <person name="Jin J."/>
            <person name="Gao L."/>
            <person name="Zheng W."/>
            <person name="Hao B."/>
            <person name="Liu S."/>
            <person name="Wang W."/>
            <person name="Yuan L."/>
            <person name="Cao M."/>
            <person name="McDermott J."/>
            <person name="Samudrala R."/>
            <person name="Wang J."/>
            <person name="Wong G.K."/>
            <person name="Yang H."/>
        </authorList>
    </citation>
    <scope>NUCLEOTIDE SEQUENCE [LARGE SCALE GENOMIC DNA]</scope>
</reference>
<feature type="compositionally biased region" description="Low complexity" evidence="1">
    <location>
        <begin position="145"/>
        <end position="156"/>
    </location>
</feature>
<dbReference type="InterPro" id="IPR006740">
    <property type="entry name" value="DUF604"/>
</dbReference>
<protein>
    <recommendedName>
        <fullName evidence="3">Fringe protein, putative, expressed</fullName>
    </recommendedName>
</protein>
<organism evidence="2">
    <name type="scientific">Oryza sativa subsp. japonica</name>
    <name type="common">Rice</name>
    <dbReference type="NCBI Taxonomy" id="39947"/>
    <lineage>
        <taxon>Eukaryota</taxon>
        <taxon>Viridiplantae</taxon>
        <taxon>Streptophyta</taxon>
        <taxon>Embryophyta</taxon>
        <taxon>Tracheophyta</taxon>
        <taxon>Spermatophyta</taxon>
        <taxon>Magnoliopsida</taxon>
        <taxon>Liliopsida</taxon>
        <taxon>Poales</taxon>
        <taxon>Poaceae</taxon>
        <taxon>BOP clade</taxon>
        <taxon>Oryzoideae</taxon>
        <taxon>Oryzeae</taxon>
        <taxon>Oryzinae</taxon>
        <taxon>Oryza</taxon>
        <taxon>Oryza sativa</taxon>
    </lineage>
</organism>
<dbReference type="Pfam" id="PF04646">
    <property type="entry name" value="DUF604"/>
    <property type="match status" value="2"/>
</dbReference>
<name>B9FYZ5_ORYSJ</name>
<sequence length="583" mass="63303">MAYGGGGIAVSWPLAARLARVLDSCLLRYPHLYGSDARIHACLAELGVELTHEPGFHQTVGFLPNLTPKSPNTHSHAQPQPPPPLAAARHGADAAVSPAPPSPPTPPLPPSPLAPPPPPHPPSPPLPAASPPRHRHRHAARRRAGAAASGVVFGAQGDDDDDAGARGVRHRLLPPHAAAPPPAAPPSGSARPARAFLFLDGPAPAAAAASEPLPPNLRFCVSSTDASRFPYTHPRGLPSAVRVARIAKELLQLDDHHHATRPPPRWLVLADDDTAFVLPNLLHTLSRYDWREPWYLGARSESAAQNAWHGFAMAYGGGGIAVSWPLAARLARVLDSCLLRYPHLYGSDARIHACLAELGVELTHEPGFHQIDLHGDISGLLRAHPLTPLVSLHHLDHVYPLYPGMDRATAVKHFFRAANADPARILQQTVCYDHSKAITVSIAWGYSVQVYKGNVLLPDLLAVQKTFVPWKRGRNATDVFMFDTKHYPRDECKRAALFFLKSISSGEGKIKSDYTRQLPRKCSPNLIPLRNLHQIKVASEPLHLVPGKALRRHCCDVVSSSSETNMDVNIRKCKEDELIAMHS</sequence>
<feature type="region of interest" description="Disordered" evidence="1">
    <location>
        <begin position="173"/>
        <end position="192"/>
    </location>
</feature>
<evidence type="ECO:0000313" key="2">
    <source>
        <dbReference type="EMBL" id="EEE68012.1"/>
    </source>
</evidence>